<dbReference type="EMBL" id="CBDS010000066">
    <property type="protein sequence ID" value="CDB45925.1"/>
    <property type="molecule type" value="Genomic_DNA"/>
</dbReference>
<dbReference type="AlphaFoldDB" id="R6I9C2"/>
<dbReference type="eggNOG" id="ENOG5032NT1">
    <property type="taxonomic scope" value="Bacteria"/>
</dbReference>
<comment type="caution">
    <text evidence="1">The sequence shown here is derived from an EMBL/GenBank/DDBJ whole genome shotgun (WGS) entry which is preliminary data.</text>
</comment>
<reference evidence="1" key="1">
    <citation type="submission" date="2012-11" db="EMBL/GenBank/DDBJ databases">
        <title>Dependencies among metagenomic species, viruses, plasmids and units of genetic variation.</title>
        <authorList>
            <person name="Nielsen H.B."/>
            <person name="Almeida M."/>
            <person name="Juncker A.S."/>
            <person name="Rasmussen S."/>
            <person name="Li J."/>
            <person name="Sunagawa S."/>
            <person name="Plichta D."/>
            <person name="Gautier L."/>
            <person name="Le Chatelier E."/>
            <person name="Peletier E."/>
            <person name="Bonde I."/>
            <person name="Nielsen T."/>
            <person name="Manichanh C."/>
            <person name="Arumugam M."/>
            <person name="Batto J."/>
            <person name="Santos M.B.Q.D."/>
            <person name="Blom N."/>
            <person name="Borruel N."/>
            <person name="Burgdorf K.S."/>
            <person name="Boumezbeur F."/>
            <person name="Casellas F."/>
            <person name="Dore J."/>
            <person name="Guarner F."/>
            <person name="Hansen T."/>
            <person name="Hildebrand F."/>
            <person name="Kaas R.S."/>
            <person name="Kennedy S."/>
            <person name="Kristiansen K."/>
            <person name="Kultima J.R."/>
            <person name="Leonard P."/>
            <person name="Levenez F."/>
            <person name="Lund O."/>
            <person name="Moumen B."/>
            <person name="Le Paslier D."/>
            <person name="Pons N."/>
            <person name="Pedersen O."/>
            <person name="Prifti E."/>
            <person name="Qin J."/>
            <person name="Raes J."/>
            <person name="Tap J."/>
            <person name="Tims S."/>
            <person name="Ussery D.W."/>
            <person name="Yamada T."/>
            <person name="MetaHit consortium"/>
            <person name="Renault P."/>
            <person name="Sicheritz-Ponten T."/>
            <person name="Bork P."/>
            <person name="Wang J."/>
            <person name="Brunak S."/>
            <person name="Ehrlich S.D."/>
        </authorList>
    </citation>
    <scope>NUCLEOTIDE SEQUENCE [LARGE SCALE GENOMIC DNA]</scope>
</reference>
<protein>
    <submittedName>
        <fullName evidence="1">Uncharacterized protein</fullName>
    </submittedName>
</protein>
<dbReference type="STRING" id="1262914.BN533_00998"/>
<name>R6I9C2_9FIRM</name>
<evidence type="ECO:0000313" key="1">
    <source>
        <dbReference type="EMBL" id="CDB45925.1"/>
    </source>
</evidence>
<dbReference type="RefSeq" id="WP_021717900.1">
    <property type="nucleotide sequence ID" value="NZ_DBFJLF010000084.1"/>
</dbReference>
<proteinExistence type="predicted"/>
<organism evidence="1">
    <name type="scientific">Phascolarctobacterium faecium</name>
    <dbReference type="NCBI Taxonomy" id="33025"/>
    <lineage>
        <taxon>Bacteria</taxon>
        <taxon>Bacillati</taxon>
        <taxon>Bacillota</taxon>
        <taxon>Negativicutes</taxon>
        <taxon>Acidaminococcales</taxon>
        <taxon>Acidaminococcaceae</taxon>
        <taxon>Phascolarctobacterium</taxon>
    </lineage>
</organism>
<gene>
    <name evidence="1" type="ORF">BN533_00998</name>
</gene>
<accession>R6I9C2</accession>
<dbReference type="HOGENOM" id="CLU_164696_0_0_9"/>
<sequence>MKTFREQIVADNTAAFINFLEFAEEHNLNGILCDAIIQDVSIAESLSTGNGADQTYAGIYGSRLQINCLAEALPELPVYGQLFGIDDKQYLVESCADDMGILTIQLVANDR</sequence>